<evidence type="ECO:0000313" key="1">
    <source>
        <dbReference type="EMBL" id="CAG8619668.1"/>
    </source>
</evidence>
<organism evidence="1 2">
    <name type="scientific">Funneliformis mosseae</name>
    <name type="common">Endomycorrhizal fungus</name>
    <name type="synonym">Glomus mosseae</name>
    <dbReference type="NCBI Taxonomy" id="27381"/>
    <lineage>
        <taxon>Eukaryota</taxon>
        <taxon>Fungi</taxon>
        <taxon>Fungi incertae sedis</taxon>
        <taxon>Mucoromycota</taxon>
        <taxon>Glomeromycotina</taxon>
        <taxon>Glomeromycetes</taxon>
        <taxon>Glomerales</taxon>
        <taxon>Glomeraceae</taxon>
        <taxon>Funneliformis</taxon>
    </lineage>
</organism>
<evidence type="ECO:0000313" key="2">
    <source>
        <dbReference type="Proteomes" id="UP000789375"/>
    </source>
</evidence>
<dbReference type="EMBL" id="CAJVPP010003060">
    <property type="protein sequence ID" value="CAG8619668.1"/>
    <property type="molecule type" value="Genomic_DNA"/>
</dbReference>
<gene>
    <name evidence="1" type="ORF">FMOSSE_LOCUS9912</name>
</gene>
<comment type="caution">
    <text evidence="1">The sequence shown here is derived from an EMBL/GenBank/DDBJ whole genome shotgun (WGS) entry which is preliminary data.</text>
</comment>
<sequence>MLYFQYLERSSEKSCNNYIEIGKKDTNKENIDADIVINQDIEVTSTKNSESKDFVSYLDE</sequence>
<dbReference type="AlphaFoldDB" id="A0A9N9D223"/>
<name>A0A9N9D223_FUNMO</name>
<reference evidence="1" key="1">
    <citation type="submission" date="2021-06" db="EMBL/GenBank/DDBJ databases">
        <authorList>
            <person name="Kallberg Y."/>
            <person name="Tangrot J."/>
            <person name="Rosling A."/>
        </authorList>
    </citation>
    <scope>NUCLEOTIDE SEQUENCE</scope>
    <source>
        <strain evidence="1">87-6 pot B 2015</strain>
    </source>
</reference>
<dbReference type="Proteomes" id="UP000789375">
    <property type="component" value="Unassembled WGS sequence"/>
</dbReference>
<protein>
    <submittedName>
        <fullName evidence="1">11631_t:CDS:1</fullName>
    </submittedName>
</protein>
<accession>A0A9N9D223</accession>
<proteinExistence type="predicted"/>
<keyword evidence="2" id="KW-1185">Reference proteome</keyword>